<dbReference type="Proteomes" id="UP000671995">
    <property type="component" value="Chromosome"/>
</dbReference>
<sequence>MKRLLWLDDLRDPENYITGKYSVSRAKNYEEFCKYLNSNGIPDVICFDHDLGEEKSGYDCAKFLVNYCRQHHCDIPEYDIQSSNPVGKENISGLLDSWHRFYVRNAGKK</sequence>
<dbReference type="EMBL" id="CP054257">
    <property type="protein sequence ID" value="QTQ12144.1"/>
    <property type="molecule type" value="Genomic_DNA"/>
</dbReference>
<evidence type="ECO:0000313" key="3">
    <source>
        <dbReference type="Proteomes" id="UP000671995"/>
    </source>
</evidence>
<proteinExistence type="predicted"/>
<feature type="domain" description="Cyclic-phosphate processing Receiver" evidence="1">
    <location>
        <begin position="4"/>
        <end position="96"/>
    </location>
</feature>
<gene>
    <name evidence="2" type="ORF">HRI96_08020</name>
</gene>
<protein>
    <recommendedName>
        <fullName evidence="1">Cyclic-phosphate processing Receiver domain-containing protein</fullName>
    </recommendedName>
</protein>
<organism evidence="2 3">
    <name type="scientific">Treponema parvum</name>
    <dbReference type="NCBI Taxonomy" id="138851"/>
    <lineage>
        <taxon>Bacteria</taxon>
        <taxon>Pseudomonadati</taxon>
        <taxon>Spirochaetota</taxon>
        <taxon>Spirochaetia</taxon>
        <taxon>Spirochaetales</taxon>
        <taxon>Treponemataceae</taxon>
        <taxon>Treponema</taxon>
    </lineage>
</organism>
<reference evidence="2" key="2">
    <citation type="journal article" date="2021" name="Microbiol. Resour. Announc.">
        <title>Complete Genome Sequences of Three Human Oral Treponema parvum Isolates.</title>
        <authorList>
            <person name="Zeng H."/>
            <person name="Watt R.M."/>
        </authorList>
    </citation>
    <scope>NUCLEOTIDE SEQUENCE</scope>
    <source>
        <strain evidence="2">ATCC 700773</strain>
    </source>
</reference>
<accession>A0A975F133</accession>
<reference evidence="2" key="1">
    <citation type="submission" date="2020-05" db="EMBL/GenBank/DDBJ databases">
        <authorList>
            <person name="Zeng H."/>
            <person name="Chan Y.K."/>
            <person name="Watt R.M."/>
        </authorList>
    </citation>
    <scope>NUCLEOTIDE SEQUENCE</scope>
    <source>
        <strain evidence="2">ATCC 700773</strain>
    </source>
</reference>
<evidence type="ECO:0000313" key="2">
    <source>
        <dbReference type="EMBL" id="QTQ12144.1"/>
    </source>
</evidence>
<name>A0A975F133_9SPIR</name>
<dbReference type="RefSeq" id="WP_210116857.1">
    <property type="nucleotide sequence ID" value="NZ_CP054257.1"/>
</dbReference>
<dbReference type="AlphaFoldDB" id="A0A975F133"/>
<dbReference type="Pfam" id="PF20274">
    <property type="entry name" value="cREC_REC"/>
    <property type="match status" value="1"/>
</dbReference>
<dbReference type="InterPro" id="IPR046909">
    <property type="entry name" value="cREC_REC"/>
</dbReference>
<evidence type="ECO:0000259" key="1">
    <source>
        <dbReference type="Pfam" id="PF20274"/>
    </source>
</evidence>